<keyword evidence="1" id="KW-0677">Repeat</keyword>
<dbReference type="EMBL" id="MPUH01000428">
    <property type="protein sequence ID" value="OMJ80326.1"/>
    <property type="molecule type" value="Genomic_DNA"/>
</dbReference>
<dbReference type="PANTHER" id="PTHR11242:SF0">
    <property type="entry name" value="TPR_REGION DOMAIN-CONTAINING PROTEIN"/>
    <property type="match status" value="1"/>
</dbReference>
<dbReference type="AlphaFoldDB" id="A0A1R2BUA0"/>
<feature type="compositionally biased region" description="Basic and acidic residues" evidence="4">
    <location>
        <begin position="231"/>
        <end position="321"/>
    </location>
</feature>
<dbReference type="SUPFAM" id="SSF48452">
    <property type="entry name" value="TPR-like"/>
    <property type="match status" value="1"/>
</dbReference>
<feature type="compositionally biased region" description="Basic and acidic residues" evidence="4">
    <location>
        <begin position="331"/>
        <end position="340"/>
    </location>
</feature>
<feature type="region of interest" description="Disordered" evidence="4">
    <location>
        <begin position="66"/>
        <end position="86"/>
    </location>
</feature>
<protein>
    <submittedName>
        <fullName evidence="6">Uncharacterized protein</fullName>
    </submittedName>
</protein>
<name>A0A1R2BUA0_9CILI</name>
<feature type="region of interest" description="Disordered" evidence="4">
    <location>
        <begin position="502"/>
        <end position="526"/>
    </location>
</feature>
<feature type="compositionally biased region" description="Basic and acidic residues" evidence="4">
    <location>
        <begin position="346"/>
        <end position="355"/>
    </location>
</feature>
<feature type="repeat" description="TPR" evidence="3">
    <location>
        <begin position="174"/>
        <end position="207"/>
    </location>
</feature>
<dbReference type="PROSITE" id="PS50293">
    <property type="entry name" value="TPR_REGION"/>
    <property type="match status" value="1"/>
</dbReference>
<feature type="compositionally biased region" description="Polar residues" evidence="4">
    <location>
        <begin position="406"/>
        <end position="423"/>
    </location>
</feature>
<proteinExistence type="predicted"/>
<dbReference type="Proteomes" id="UP000187209">
    <property type="component" value="Unassembled WGS sequence"/>
</dbReference>
<keyword evidence="2 3" id="KW-0802">TPR repeat</keyword>
<evidence type="ECO:0000256" key="4">
    <source>
        <dbReference type="SAM" id="MobiDB-lite"/>
    </source>
</evidence>
<dbReference type="SMART" id="SM00028">
    <property type="entry name" value="TPR"/>
    <property type="match status" value="3"/>
</dbReference>
<keyword evidence="5" id="KW-0472">Membrane</keyword>
<keyword evidence="5" id="KW-1133">Transmembrane helix</keyword>
<evidence type="ECO:0000256" key="2">
    <source>
        <dbReference type="ARBA" id="ARBA00022803"/>
    </source>
</evidence>
<keyword evidence="5" id="KW-0812">Transmembrane</keyword>
<dbReference type="PROSITE" id="PS50005">
    <property type="entry name" value="TPR"/>
    <property type="match status" value="1"/>
</dbReference>
<dbReference type="InterPro" id="IPR011990">
    <property type="entry name" value="TPR-like_helical_dom_sf"/>
</dbReference>
<evidence type="ECO:0000256" key="1">
    <source>
        <dbReference type="ARBA" id="ARBA00022737"/>
    </source>
</evidence>
<dbReference type="OrthoDB" id="307285at2759"/>
<accession>A0A1R2BUA0</accession>
<comment type="caution">
    <text evidence="6">The sequence shown here is derived from an EMBL/GenBank/DDBJ whole genome shotgun (WGS) entry which is preliminary data.</text>
</comment>
<evidence type="ECO:0000313" key="6">
    <source>
        <dbReference type="EMBL" id="OMJ80326.1"/>
    </source>
</evidence>
<evidence type="ECO:0000313" key="7">
    <source>
        <dbReference type="Proteomes" id="UP000187209"/>
    </source>
</evidence>
<feature type="compositionally biased region" description="Polar residues" evidence="4">
    <location>
        <begin position="356"/>
        <end position="388"/>
    </location>
</feature>
<feature type="compositionally biased region" description="Basic and acidic residues" evidence="4">
    <location>
        <begin position="508"/>
        <end position="522"/>
    </location>
</feature>
<dbReference type="Pfam" id="PF13181">
    <property type="entry name" value="TPR_8"/>
    <property type="match status" value="1"/>
</dbReference>
<feature type="transmembrane region" description="Helical" evidence="5">
    <location>
        <begin position="581"/>
        <end position="599"/>
    </location>
</feature>
<dbReference type="PANTHER" id="PTHR11242">
    <property type="entry name" value="ARYL HYDROCARBON RECEPTOR INTERACTING PROTEIN RELATED"/>
    <property type="match status" value="1"/>
</dbReference>
<dbReference type="Gene3D" id="1.25.40.10">
    <property type="entry name" value="Tetratricopeptide repeat domain"/>
    <property type="match status" value="1"/>
</dbReference>
<dbReference type="InterPro" id="IPR039663">
    <property type="entry name" value="AIP/AIPL1/TTC9"/>
</dbReference>
<keyword evidence="7" id="KW-1185">Reference proteome</keyword>
<gene>
    <name evidence="6" type="ORF">SteCoe_19422</name>
</gene>
<evidence type="ECO:0000256" key="5">
    <source>
        <dbReference type="SAM" id="Phobius"/>
    </source>
</evidence>
<organism evidence="6 7">
    <name type="scientific">Stentor coeruleus</name>
    <dbReference type="NCBI Taxonomy" id="5963"/>
    <lineage>
        <taxon>Eukaryota</taxon>
        <taxon>Sar</taxon>
        <taxon>Alveolata</taxon>
        <taxon>Ciliophora</taxon>
        <taxon>Postciliodesmatophora</taxon>
        <taxon>Heterotrichea</taxon>
        <taxon>Heterotrichida</taxon>
        <taxon>Stentoridae</taxon>
        <taxon>Stentor</taxon>
    </lineage>
</organism>
<sequence length="600" mass="67311">MFNPAMFDSMKHMMNPEMMKQNADMLSNMSDEQLKQYIAMTGMNVDPSVLRSASSSMAKMDNSTLENMKNSASSRFSASPPTPSPQVVNTNDEISMPLNLKNQGNELFKQGKISEAACKYRAGITQVEKLSMSKAANDLEVTLRMNLAACLAKEQDYDEVIVQCKKTLVLGENPKAFYRYGQALYNLGSLEKSVEYLEKAKKLSPDDVNISSLIGEVLDKVAIKKAQTMPKKSEPEKKPEEEKKEEKKIESVEKPKEEVQIKIEKKVESTEKMKEEKIIEQKNPVKLEGTSEKPNEEKKIEEPKVRQTEENIKKPKEEKKIKQPSPSSAKKTPESPKTQEEIIQPKPEHPVENPKKSQVPQSSESILNPSQQEKSPQLNPENSKSSPQLKKPDNPAPTIELKKSSIPKNDNPTSETLNSTKNFHTPPDLTLPELSEDQMSKGIDELKNMSPESITQMAKALKTMDPRLMQSVFKAQGIDMPPDQIAKMAEVLTPETINVMSTHFGKTPKKDPIPETKPKPHTSEMLNNPEESQIASEMLAKQLGSNPEDVQIVLKAVGKFLSLLGSIRKIYEDFTMGNRKFIILAVVMIFIAYYIGIFSL</sequence>
<evidence type="ECO:0000256" key="3">
    <source>
        <dbReference type="PROSITE-ProRule" id="PRU00339"/>
    </source>
</evidence>
<reference evidence="6 7" key="1">
    <citation type="submission" date="2016-11" db="EMBL/GenBank/DDBJ databases">
        <title>The macronuclear genome of Stentor coeruleus: a giant cell with tiny introns.</title>
        <authorList>
            <person name="Slabodnick M."/>
            <person name="Ruby J.G."/>
            <person name="Reiff S.B."/>
            <person name="Swart E.C."/>
            <person name="Gosai S."/>
            <person name="Prabakaran S."/>
            <person name="Witkowska E."/>
            <person name="Larue G.E."/>
            <person name="Fisher S."/>
            <person name="Freeman R.M."/>
            <person name="Gunawardena J."/>
            <person name="Chu W."/>
            <person name="Stover N.A."/>
            <person name="Gregory B.D."/>
            <person name="Nowacki M."/>
            <person name="Derisi J."/>
            <person name="Roy S.W."/>
            <person name="Marshall W.F."/>
            <person name="Sood P."/>
        </authorList>
    </citation>
    <scope>NUCLEOTIDE SEQUENCE [LARGE SCALE GENOMIC DNA]</scope>
    <source>
        <strain evidence="6">WM001</strain>
    </source>
</reference>
<feature type="region of interest" description="Disordered" evidence="4">
    <location>
        <begin position="226"/>
        <end position="434"/>
    </location>
</feature>
<dbReference type="InterPro" id="IPR019734">
    <property type="entry name" value="TPR_rpt"/>
</dbReference>